<dbReference type="OrthoDB" id="1933874at2759"/>
<evidence type="ECO:0000313" key="2">
    <source>
        <dbReference type="EMBL" id="KAJ0216109.1"/>
    </source>
</evidence>
<organism evidence="2 3">
    <name type="scientific">Lactuca sativa</name>
    <name type="common">Garden lettuce</name>
    <dbReference type="NCBI Taxonomy" id="4236"/>
    <lineage>
        <taxon>Eukaryota</taxon>
        <taxon>Viridiplantae</taxon>
        <taxon>Streptophyta</taxon>
        <taxon>Embryophyta</taxon>
        <taxon>Tracheophyta</taxon>
        <taxon>Spermatophyta</taxon>
        <taxon>Magnoliopsida</taxon>
        <taxon>eudicotyledons</taxon>
        <taxon>Gunneridae</taxon>
        <taxon>Pentapetalae</taxon>
        <taxon>asterids</taxon>
        <taxon>campanulids</taxon>
        <taxon>Asterales</taxon>
        <taxon>Asteraceae</taxon>
        <taxon>Cichorioideae</taxon>
        <taxon>Cichorieae</taxon>
        <taxon>Lactucinae</taxon>
        <taxon>Lactuca</taxon>
    </lineage>
</organism>
<feature type="compositionally biased region" description="Basic and acidic residues" evidence="1">
    <location>
        <begin position="1"/>
        <end position="14"/>
    </location>
</feature>
<evidence type="ECO:0000313" key="3">
    <source>
        <dbReference type="Proteomes" id="UP000235145"/>
    </source>
</evidence>
<dbReference type="GO" id="GO:0005794">
    <property type="term" value="C:Golgi apparatus"/>
    <property type="evidence" value="ECO:0000318"/>
    <property type="project" value="GO_Central"/>
</dbReference>
<keyword evidence="3" id="KW-1185">Reference proteome</keyword>
<feature type="region of interest" description="Disordered" evidence="1">
    <location>
        <begin position="1"/>
        <end position="91"/>
    </location>
</feature>
<dbReference type="PANTHER" id="PTHR33638">
    <property type="entry name" value="SELENOPROTEIN H"/>
    <property type="match status" value="1"/>
</dbReference>
<dbReference type="PANTHER" id="PTHR33638:SF1">
    <property type="entry name" value="SELENOPROTEIN H"/>
    <property type="match status" value="1"/>
</dbReference>
<proteinExistence type="predicted"/>
<accession>A0A9R1XNG1</accession>
<protein>
    <recommendedName>
        <fullName evidence="4">Selenoprotein H</fullName>
    </recommendedName>
</protein>
<gene>
    <name evidence="2" type="ORF">LSAT_V11C300109800</name>
</gene>
<evidence type="ECO:0000256" key="1">
    <source>
        <dbReference type="SAM" id="MobiDB-lite"/>
    </source>
</evidence>
<dbReference type="FunFam" id="3.40.30.10:FF:000361">
    <property type="entry name" value="Selenium binding protein"/>
    <property type="match status" value="1"/>
</dbReference>
<dbReference type="Gramene" id="rna-gnl|WGS:NBSK|LSAT_3X22720_mrna">
    <property type="protein sequence ID" value="cds-PLY81822.1"/>
    <property type="gene ID" value="gene-LSAT_3X22720"/>
</dbReference>
<feature type="compositionally biased region" description="Polar residues" evidence="1">
    <location>
        <begin position="18"/>
        <end position="34"/>
    </location>
</feature>
<dbReference type="AlphaFoldDB" id="A0A9R1XNG1"/>
<sequence>MAPTKRKNDGKEDAASENLKSTRATRSSTRQASQGVAKVVIEAAPKTKKAKLSSKEKPDTKSKPSSKEKPQPKPKTTEEAAADLPSNGVNGSKTIVIEHCKQCTQFKIRAAKVKLGLETAVSGINVLVNPEKPRRGCFEIREEGGKQFISLLDMKRPFGPMKALDMDAVISDIVDQVK</sequence>
<name>A0A9R1XNG1_LACSA</name>
<feature type="compositionally biased region" description="Basic and acidic residues" evidence="1">
    <location>
        <begin position="53"/>
        <end position="78"/>
    </location>
</feature>
<dbReference type="InterPro" id="IPR052674">
    <property type="entry name" value="SelWTH-like"/>
</dbReference>
<comment type="caution">
    <text evidence="2">The sequence shown here is derived from an EMBL/GenBank/DDBJ whole genome shotgun (WGS) entry which is preliminary data.</text>
</comment>
<dbReference type="EMBL" id="NBSK02000003">
    <property type="protein sequence ID" value="KAJ0216109.1"/>
    <property type="molecule type" value="Genomic_DNA"/>
</dbReference>
<evidence type="ECO:0008006" key="4">
    <source>
        <dbReference type="Google" id="ProtNLM"/>
    </source>
</evidence>
<dbReference type="Proteomes" id="UP000235145">
    <property type="component" value="Unassembled WGS sequence"/>
</dbReference>
<reference evidence="2 3" key="1">
    <citation type="journal article" date="2017" name="Nat. Commun.">
        <title>Genome assembly with in vitro proximity ligation data and whole-genome triplication in lettuce.</title>
        <authorList>
            <person name="Reyes-Chin-Wo S."/>
            <person name="Wang Z."/>
            <person name="Yang X."/>
            <person name="Kozik A."/>
            <person name="Arikit S."/>
            <person name="Song C."/>
            <person name="Xia L."/>
            <person name="Froenicke L."/>
            <person name="Lavelle D.O."/>
            <person name="Truco M.J."/>
            <person name="Xia R."/>
            <person name="Zhu S."/>
            <person name="Xu C."/>
            <person name="Xu H."/>
            <person name="Xu X."/>
            <person name="Cox K."/>
            <person name="Korf I."/>
            <person name="Meyers B.C."/>
            <person name="Michelmore R.W."/>
        </authorList>
    </citation>
    <scope>NUCLEOTIDE SEQUENCE [LARGE SCALE GENOMIC DNA]</scope>
    <source>
        <strain evidence="3">cv. Salinas</strain>
        <tissue evidence="2">Seedlings</tissue>
    </source>
</reference>